<accession>A0A9Q0MVR6</accession>
<evidence type="ECO:0000313" key="1">
    <source>
        <dbReference type="EMBL" id="KAJ6638902.1"/>
    </source>
</evidence>
<reference evidence="1" key="1">
    <citation type="submission" date="2022-07" db="EMBL/GenBank/DDBJ databases">
        <authorList>
            <person name="Trinca V."/>
            <person name="Uliana J.V.C."/>
            <person name="Torres T.T."/>
            <person name="Ward R.J."/>
            <person name="Monesi N."/>
        </authorList>
    </citation>
    <scope>NUCLEOTIDE SEQUENCE</scope>
    <source>
        <strain evidence="1">HSMRA1968</strain>
        <tissue evidence="1">Whole embryos</tissue>
    </source>
</reference>
<dbReference type="EMBL" id="WJQU01000003">
    <property type="protein sequence ID" value="KAJ6638902.1"/>
    <property type="molecule type" value="Genomic_DNA"/>
</dbReference>
<proteinExistence type="predicted"/>
<dbReference type="Proteomes" id="UP001151699">
    <property type="component" value="Chromosome X"/>
</dbReference>
<keyword evidence="2" id="KW-1185">Reference proteome</keyword>
<name>A0A9Q0MVR6_9DIPT</name>
<dbReference type="AlphaFoldDB" id="A0A9Q0MVR6"/>
<comment type="caution">
    <text evidence="1">The sequence shown here is derived from an EMBL/GenBank/DDBJ whole genome shotgun (WGS) entry which is preliminary data.</text>
</comment>
<sequence>MGLALRKEWTGYVKISRKSNFSIPNTTKQLIKHFMYV</sequence>
<organism evidence="1 2">
    <name type="scientific">Pseudolycoriella hygida</name>
    <dbReference type="NCBI Taxonomy" id="35572"/>
    <lineage>
        <taxon>Eukaryota</taxon>
        <taxon>Metazoa</taxon>
        <taxon>Ecdysozoa</taxon>
        <taxon>Arthropoda</taxon>
        <taxon>Hexapoda</taxon>
        <taxon>Insecta</taxon>
        <taxon>Pterygota</taxon>
        <taxon>Neoptera</taxon>
        <taxon>Endopterygota</taxon>
        <taxon>Diptera</taxon>
        <taxon>Nematocera</taxon>
        <taxon>Sciaroidea</taxon>
        <taxon>Sciaridae</taxon>
        <taxon>Pseudolycoriella</taxon>
    </lineage>
</organism>
<protein>
    <submittedName>
        <fullName evidence="1">Uncharacterized protein</fullName>
    </submittedName>
</protein>
<evidence type="ECO:0000313" key="2">
    <source>
        <dbReference type="Proteomes" id="UP001151699"/>
    </source>
</evidence>
<gene>
    <name evidence="1" type="ORF">Bhyg_11640</name>
</gene>